<dbReference type="InterPro" id="IPR024661">
    <property type="entry name" value="RNA_pol_III_Rpc31"/>
</dbReference>
<keyword evidence="6" id="KW-1185">Reference proteome</keyword>
<evidence type="ECO:0000256" key="1">
    <source>
        <dbReference type="ARBA" id="ARBA00004123"/>
    </source>
</evidence>
<dbReference type="GO" id="GO:0005666">
    <property type="term" value="C:RNA polymerase III complex"/>
    <property type="evidence" value="ECO:0007669"/>
    <property type="project" value="TreeGrafter"/>
</dbReference>
<evidence type="ECO:0000313" key="5">
    <source>
        <dbReference type="EMBL" id="KIY62408.1"/>
    </source>
</evidence>
<sequence length="288" mass="31606">MSRGGRGGFRGGRGGAGGGNALPPMGLTHADIQALSREATAMYPPMRVPVLAEVTDEERKICAYQRGFGDRIRSSKYYIVESNKTKELEQYSDRQKMDEDSRPKLKRKDLHATFFPIDILEDYFNPKRKKQAKAKKKAAVGSMDIKDDEDKSEDEASIIESDAGGSDYDVDEEYDNDYAENYFDNGEGDEDDGLGGGGDDGGGGGGAPKCTHILSSTNSPQITINAPLSILTVRNVLLPSISCRLRLTRNATPRDTIRSAIPPKLPTPIRQRAIAVHSKRSRSQWPLL</sequence>
<feature type="compositionally biased region" description="Acidic residues" evidence="4">
    <location>
        <begin position="168"/>
        <end position="178"/>
    </location>
</feature>
<reference evidence="5 6" key="1">
    <citation type="journal article" date="2015" name="Fungal Genet. Biol.">
        <title>Evolution of novel wood decay mechanisms in Agaricales revealed by the genome sequences of Fistulina hepatica and Cylindrobasidium torrendii.</title>
        <authorList>
            <person name="Floudas D."/>
            <person name="Held B.W."/>
            <person name="Riley R."/>
            <person name="Nagy L.G."/>
            <person name="Koehler G."/>
            <person name="Ransdell A.S."/>
            <person name="Younus H."/>
            <person name="Chow J."/>
            <person name="Chiniquy J."/>
            <person name="Lipzen A."/>
            <person name="Tritt A."/>
            <person name="Sun H."/>
            <person name="Haridas S."/>
            <person name="LaButti K."/>
            <person name="Ohm R.A."/>
            <person name="Kues U."/>
            <person name="Blanchette R.A."/>
            <person name="Grigoriev I.V."/>
            <person name="Minto R.E."/>
            <person name="Hibbett D.S."/>
        </authorList>
    </citation>
    <scope>NUCLEOTIDE SEQUENCE [LARGE SCALE GENOMIC DNA]</scope>
    <source>
        <strain evidence="5 6">FP15055 ss-10</strain>
    </source>
</reference>
<evidence type="ECO:0000313" key="6">
    <source>
        <dbReference type="Proteomes" id="UP000054007"/>
    </source>
</evidence>
<dbReference type="GO" id="GO:0006383">
    <property type="term" value="P:transcription by RNA polymerase III"/>
    <property type="evidence" value="ECO:0007669"/>
    <property type="project" value="InterPro"/>
</dbReference>
<protein>
    <recommendedName>
        <fullName evidence="7">DNA-directed RNA polymerase III subunit</fullName>
    </recommendedName>
</protein>
<gene>
    <name evidence="5" type="ORF">CYLTODRAFT_474662</name>
</gene>
<proteinExistence type="inferred from homology"/>
<name>A0A0D7AVJ4_9AGAR</name>
<keyword evidence="3" id="KW-0539">Nucleus</keyword>
<organism evidence="5 6">
    <name type="scientific">Cylindrobasidium torrendii FP15055 ss-10</name>
    <dbReference type="NCBI Taxonomy" id="1314674"/>
    <lineage>
        <taxon>Eukaryota</taxon>
        <taxon>Fungi</taxon>
        <taxon>Dikarya</taxon>
        <taxon>Basidiomycota</taxon>
        <taxon>Agaricomycotina</taxon>
        <taxon>Agaricomycetes</taxon>
        <taxon>Agaricomycetidae</taxon>
        <taxon>Agaricales</taxon>
        <taxon>Marasmiineae</taxon>
        <taxon>Physalacriaceae</taxon>
        <taxon>Cylindrobasidium</taxon>
    </lineage>
</organism>
<dbReference type="Proteomes" id="UP000054007">
    <property type="component" value="Unassembled WGS sequence"/>
</dbReference>
<dbReference type="OrthoDB" id="5377312at2759"/>
<evidence type="ECO:0008006" key="7">
    <source>
        <dbReference type="Google" id="ProtNLM"/>
    </source>
</evidence>
<feature type="compositionally biased region" description="Gly residues" evidence="4">
    <location>
        <begin position="1"/>
        <end position="20"/>
    </location>
</feature>
<feature type="region of interest" description="Disordered" evidence="4">
    <location>
        <begin position="135"/>
        <end position="212"/>
    </location>
</feature>
<feature type="compositionally biased region" description="Gly residues" evidence="4">
    <location>
        <begin position="194"/>
        <end position="207"/>
    </location>
</feature>
<dbReference type="Pfam" id="PF11705">
    <property type="entry name" value="RNA_pol_3_Rpc31"/>
    <property type="match status" value="1"/>
</dbReference>
<comment type="subcellular location">
    <subcellularLocation>
        <location evidence="1">Nucleus</location>
    </subcellularLocation>
</comment>
<dbReference type="AlphaFoldDB" id="A0A0D7AVJ4"/>
<dbReference type="PANTHER" id="PTHR15367">
    <property type="entry name" value="DNA-DIRECTED RNA POLYMERASE III"/>
    <property type="match status" value="1"/>
</dbReference>
<dbReference type="PANTHER" id="PTHR15367:SF2">
    <property type="entry name" value="DNA-DIRECTED RNA POLYMERASE III SUBUNIT"/>
    <property type="match status" value="1"/>
</dbReference>
<feature type="region of interest" description="Disordered" evidence="4">
    <location>
        <begin position="1"/>
        <end position="26"/>
    </location>
</feature>
<accession>A0A0D7AVJ4</accession>
<evidence type="ECO:0000256" key="4">
    <source>
        <dbReference type="SAM" id="MobiDB-lite"/>
    </source>
</evidence>
<dbReference type="STRING" id="1314674.A0A0D7AVJ4"/>
<dbReference type="EMBL" id="KN880787">
    <property type="protein sequence ID" value="KIY62408.1"/>
    <property type="molecule type" value="Genomic_DNA"/>
</dbReference>
<comment type="similarity">
    <text evidence="2">Belongs to the eukaryotic RPC7 RNA polymerase subunit family.</text>
</comment>
<evidence type="ECO:0000256" key="2">
    <source>
        <dbReference type="ARBA" id="ARBA00008352"/>
    </source>
</evidence>
<evidence type="ECO:0000256" key="3">
    <source>
        <dbReference type="ARBA" id="ARBA00023242"/>
    </source>
</evidence>